<protein>
    <recommendedName>
        <fullName evidence="3">Lipoprotein</fullName>
    </recommendedName>
</protein>
<dbReference type="KEGG" id="alm:AO498_07090"/>
<evidence type="ECO:0000313" key="2">
    <source>
        <dbReference type="Proteomes" id="UP000073816"/>
    </source>
</evidence>
<proteinExistence type="predicted"/>
<dbReference type="PATRIC" id="fig|1727163.4.peg.1470"/>
<dbReference type="Proteomes" id="UP000073816">
    <property type="component" value="Chromosome"/>
</dbReference>
<keyword evidence="2" id="KW-1185">Reference proteome</keyword>
<gene>
    <name evidence="1" type="ORF">AO498_07090</name>
</gene>
<evidence type="ECO:0008006" key="3">
    <source>
        <dbReference type="Google" id="ProtNLM"/>
    </source>
</evidence>
<reference evidence="1 2" key="2">
    <citation type="journal article" date="2016" name="Genome Announc.">
        <title>Complete Genome Sequence of Algoriphagus sp. Strain M8-2, Isolated from a Brackish Lake.</title>
        <authorList>
            <person name="Muraguchi Y."/>
            <person name="Kushimoto K."/>
            <person name="Ohtsubo Y."/>
            <person name="Suzuki T."/>
            <person name="Dohra H."/>
            <person name="Kimbara K."/>
            <person name="Shintani M."/>
        </authorList>
    </citation>
    <scope>NUCLEOTIDE SEQUENCE [LARGE SCALE GENOMIC DNA]</scope>
    <source>
        <strain evidence="1 2">M8-2</strain>
    </source>
</reference>
<dbReference type="AlphaFoldDB" id="A0A142EM19"/>
<dbReference type="STRING" id="1727163.AO498_07090"/>
<name>A0A142EM19_9BACT</name>
<reference evidence="2" key="1">
    <citation type="submission" date="2015-09" db="EMBL/GenBank/DDBJ databases">
        <title>Complete sequence of Algoriphagus sp. M8-2.</title>
        <authorList>
            <person name="Shintani M."/>
        </authorList>
    </citation>
    <scope>NUCLEOTIDE SEQUENCE [LARGE SCALE GENOMIC DNA]</scope>
    <source>
        <strain evidence="2">M8-2</strain>
    </source>
</reference>
<evidence type="ECO:0000313" key="1">
    <source>
        <dbReference type="EMBL" id="AMQ56174.1"/>
    </source>
</evidence>
<dbReference type="PROSITE" id="PS51257">
    <property type="entry name" value="PROKAR_LIPOPROTEIN"/>
    <property type="match status" value="1"/>
</dbReference>
<accession>A0A142EM19</accession>
<dbReference type="EMBL" id="CP012836">
    <property type="protein sequence ID" value="AMQ56174.1"/>
    <property type="molecule type" value="Genomic_DNA"/>
</dbReference>
<sequence>MFKVQVHRKFIVPIAFSFIISGCAKPSYCECVEISKEAISGSVGLPSNFDLDELEDCGQKVKEDIGLNLPADKIGIDFIQQVSYEMCNNGFYEGKHSDNRGRKYYPPQK</sequence>
<organism evidence="1 2">
    <name type="scientific">Algoriphagus sanaruensis</name>
    <dbReference type="NCBI Taxonomy" id="1727163"/>
    <lineage>
        <taxon>Bacteria</taxon>
        <taxon>Pseudomonadati</taxon>
        <taxon>Bacteroidota</taxon>
        <taxon>Cytophagia</taxon>
        <taxon>Cytophagales</taxon>
        <taxon>Cyclobacteriaceae</taxon>
        <taxon>Algoriphagus</taxon>
    </lineage>
</organism>
<dbReference type="RefSeq" id="WP_067545233.1">
    <property type="nucleotide sequence ID" value="NZ_CP012836.1"/>
</dbReference>